<name>A0A7C4TGL9_UNCW3</name>
<protein>
    <submittedName>
        <fullName evidence="1">Uncharacterized protein</fullName>
    </submittedName>
</protein>
<proteinExistence type="predicted"/>
<dbReference type="AlphaFoldDB" id="A0A7C4TGL9"/>
<accession>A0A7C4TGL9</accession>
<reference evidence="1" key="1">
    <citation type="journal article" date="2020" name="mSystems">
        <title>Genome- and Community-Level Interaction Insights into Carbon Utilization and Element Cycling Functions of Hydrothermarchaeota in Hydrothermal Sediment.</title>
        <authorList>
            <person name="Zhou Z."/>
            <person name="Liu Y."/>
            <person name="Xu W."/>
            <person name="Pan J."/>
            <person name="Luo Z.H."/>
            <person name="Li M."/>
        </authorList>
    </citation>
    <scope>NUCLEOTIDE SEQUENCE [LARGE SCALE GENOMIC DNA]</scope>
    <source>
        <strain evidence="1">SpSt-774</strain>
    </source>
</reference>
<gene>
    <name evidence="1" type="ORF">ENV60_03485</name>
</gene>
<sequence length="73" mass="8988">MAKNKQKEDLWKDAYRMCRLSKRHIQMAKELGLNPKSLIKNIPNPREKWKLPVRIWIEQMYFKRFKKKNSTNL</sequence>
<organism evidence="1">
    <name type="scientific">candidate division WOR-3 bacterium</name>
    <dbReference type="NCBI Taxonomy" id="2052148"/>
    <lineage>
        <taxon>Bacteria</taxon>
        <taxon>Bacteria division WOR-3</taxon>
    </lineage>
</organism>
<evidence type="ECO:0000313" key="1">
    <source>
        <dbReference type="EMBL" id="HGV97343.1"/>
    </source>
</evidence>
<dbReference type="EMBL" id="DTGZ01000067">
    <property type="protein sequence ID" value="HGV97343.1"/>
    <property type="molecule type" value="Genomic_DNA"/>
</dbReference>
<comment type="caution">
    <text evidence="1">The sequence shown here is derived from an EMBL/GenBank/DDBJ whole genome shotgun (WGS) entry which is preliminary data.</text>
</comment>